<accession>A0A6G1G2D5</accession>
<dbReference type="GO" id="GO:0001002">
    <property type="term" value="F:RNA polymerase III type 1 promoter sequence-specific DNA binding"/>
    <property type="evidence" value="ECO:0007669"/>
    <property type="project" value="TreeGrafter"/>
</dbReference>
<evidence type="ECO:0000313" key="10">
    <source>
        <dbReference type="RefSeq" id="XP_033533809.1"/>
    </source>
</evidence>
<gene>
    <name evidence="8 10" type="ORF">P152DRAFT_482228</name>
</gene>
<dbReference type="Gene3D" id="3.30.200.160">
    <property type="entry name" value="TFIIIC, subcomplex tauA, subunit Sfc1, barrel domain"/>
    <property type="match status" value="1"/>
</dbReference>
<feature type="compositionally biased region" description="Acidic residues" evidence="5">
    <location>
        <begin position="546"/>
        <end position="561"/>
    </location>
</feature>
<evidence type="ECO:0000256" key="1">
    <source>
        <dbReference type="ARBA" id="ARBA00004123"/>
    </source>
</evidence>
<feature type="region of interest" description="Disordered" evidence="5">
    <location>
        <begin position="372"/>
        <end position="397"/>
    </location>
</feature>
<sequence length="575" mass="64515">MSASLDSGSVKGVSKDGEAPLFQVTEKPVICIEHPCVVKDVDKAIRSLGGEPALEKFLHEESTRKIIGASLRPDDPLAKPHLSRAVPTKDMLLRITVPKRTGRKRRRGSSEPYAFQDADTKSVVHSQSANNPVKDMLRSMQDNPESTEIKCMGAIRETHRFRHLPDFQYASNTDSVMRKIKDSLLTFSYAKVKSFNPDIEVGSLPETDVVGPPPAFSQMMNNFNYGYEQNPELHSFMDPSGRRVTINLQAFRGYITHVVPLNAEHVPLSSPNPLPPEDTLHPFLRQSIDDLRSALEERPIISRRVALNMIDQDAGYFQRYAWAYLGYVFKAGPWKDSLIKFGLDPRKDPKYRIYQSIGFTFNSKDINPEGTGVSWPWQGARPGPAAQKPNEDDRTTHQFDGKTVSLTGKRWQLCDITDPLLRKILDTAPILETPDLNAGGFYQNGTIAVVRAIMRDKIDTILVGKPPDDKIYTPFLDWPARIDDSTLVQTQLPVSVTEKQAYLAARIRGLATTISKVPATVREQGAVAHAHRNVDPETLQSRDMNEEVYEEMMSDEEEGDIEQQRRGSGEESDSE</sequence>
<dbReference type="RefSeq" id="XP_033533809.1">
    <property type="nucleotide sequence ID" value="XM_033681873.1"/>
</dbReference>
<dbReference type="GO" id="GO:0005634">
    <property type="term" value="C:nucleus"/>
    <property type="evidence" value="ECO:0007669"/>
    <property type="project" value="UniProtKB-SubCell"/>
</dbReference>
<dbReference type="InterPro" id="IPR042536">
    <property type="entry name" value="TFIIIC_tauA_Sfc1"/>
</dbReference>
<evidence type="ECO:0000256" key="4">
    <source>
        <dbReference type="ARBA" id="ARBA00023242"/>
    </source>
</evidence>
<feature type="region of interest" description="Disordered" evidence="5">
    <location>
        <begin position="532"/>
        <end position="575"/>
    </location>
</feature>
<dbReference type="GO" id="GO:0001003">
    <property type="term" value="F:RNA polymerase III type 2 promoter sequence-specific DNA binding"/>
    <property type="evidence" value="ECO:0007669"/>
    <property type="project" value="TreeGrafter"/>
</dbReference>
<organism evidence="8">
    <name type="scientific">Eremomyces bilateralis CBS 781.70</name>
    <dbReference type="NCBI Taxonomy" id="1392243"/>
    <lineage>
        <taxon>Eukaryota</taxon>
        <taxon>Fungi</taxon>
        <taxon>Dikarya</taxon>
        <taxon>Ascomycota</taxon>
        <taxon>Pezizomycotina</taxon>
        <taxon>Dothideomycetes</taxon>
        <taxon>Dothideomycetes incertae sedis</taxon>
        <taxon>Eremomycetales</taxon>
        <taxon>Eremomycetaceae</taxon>
        <taxon>Eremomyces</taxon>
    </lineage>
</organism>
<reference evidence="8 10" key="1">
    <citation type="submission" date="2020-01" db="EMBL/GenBank/DDBJ databases">
        <authorList>
            <consortium name="DOE Joint Genome Institute"/>
            <person name="Haridas S."/>
            <person name="Albert R."/>
            <person name="Binder M."/>
            <person name="Bloem J."/>
            <person name="Labutti K."/>
            <person name="Salamov A."/>
            <person name="Andreopoulos B."/>
            <person name="Baker S.E."/>
            <person name="Barry K."/>
            <person name="Bills G."/>
            <person name="Bluhm B.H."/>
            <person name="Cannon C."/>
            <person name="Castanera R."/>
            <person name="Culley D.E."/>
            <person name="Daum C."/>
            <person name="Ezra D."/>
            <person name="Gonzalez J.B."/>
            <person name="Henrissat B."/>
            <person name="Kuo A."/>
            <person name="Liang C."/>
            <person name="Lipzen A."/>
            <person name="Lutzoni F."/>
            <person name="Magnuson J."/>
            <person name="Mondo S."/>
            <person name="Nolan M."/>
            <person name="Ohm R."/>
            <person name="Pangilinan J."/>
            <person name="Park H.-J."/>
            <person name="Ramirez L."/>
            <person name="Alfaro M."/>
            <person name="Sun H."/>
            <person name="Tritt A."/>
            <person name="Yoshinaga Y."/>
            <person name="Zwiers L.-H."/>
            <person name="Turgeon B.G."/>
            <person name="Goodwin S.B."/>
            <person name="Spatafora J.W."/>
            <person name="Crous P.W."/>
            <person name="Grigoriev I.V."/>
        </authorList>
    </citation>
    <scope>NUCLEOTIDE SEQUENCE</scope>
    <source>
        <strain evidence="8 10">CBS 781.70</strain>
    </source>
</reference>
<dbReference type="Proteomes" id="UP000504638">
    <property type="component" value="Unplaced"/>
</dbReference>
<reference evidence="10" key="3">
    <citation type="submission" date="2025-04" db="UniProtKB">
        <authorList>
            <consortium name="RefSeq"/>
        </authorList>
    </citation>
    <scope>IDENTIFICATION</scope>
    <source>
        <strain evidence="10">CBS 781.70</strain>
    </source>
</reference>
<dbReference type="GO" id="GO:0000127">
    <property type="term" value="C:transcription factor TFIIIC complex"/>
    <property type="evidence" value="ECO:0007669"/>
    <property type="project" value="InterPro"/>
</dbReference>
<reference evidence="10" key="2">
    <citation type="submission" date="2020-04" db="EMBL/GenBank/DDBJ databases">
        <authorList>
            <consortium name="NCBI Genome Project"/>
        </authorList>
    </citation>
    <scope>NUCLEOTIDE SEQUENCE</scope>
    <source>
        <strain evidence="10">CBS 781.70</strain>
    </source>
</reference>
<dbReference type="GO" id="GO:0006384">
    <property type="term" value="P:transcription initiation at RNA polymerase III promoter"/>
    <property type="evidence" value="ECO:0007669"/>
    <property type="project" value="InterPro"/>
</dbReference>
<dbReference type="OrthoDB" id="5598268at2759"/>
<name>A0A6G1G2D5_9PEZI</name>
<keyword evidence="2" id="KW-0238">DNA-binding</keyword>
<dbReference type="Pfam" id="PF17682">
    <property type="entry name" value="Tau95_N"/>
    <property type="match status" value="1"/>
</dbReference>
<dbReference type="InterPro" id="IPR019136">
    <property type="entry name" value="TF_IIIC_su-5_HTH"/>
</dbReference>
<protein>
    <submittedName>
        <fullName evidence="8 10">Uncharacterized protein</fullName>
    </submittedName>
</protein>
<feature type="region of interest" description="Disordered" evidence="5">
    <location>
        <begin position="99"/>
        <end position="127"/>
    </location>
</feature>
<evidence type="ECO:0000313" key="9">
    <source>
        <dbReference type="Proteomes" id="UP000504638"/>
    </source>
</evidence>
<dbReference type="GeneID" id="54422443"/>
<evidence type="ECO:0000259" key="7">
    <source>
        <dbReference type="Pfam" id="PF17682"/>
    </source>
</evidence>
<keyword evidence="3" id="KW-0804">Transcription</keyword>
<dbReference type="Pfam" id="PF09734">
    <property type="entry name" value="Tau95"/>
    <property type="match status" value="1"/>
</dbReference>
<evidence type="ECO:0000313" key="8">
    <source>
        <dbReference type="EMBL" id="KAF1812178.1"/>
    </source>
</evidence>
<evidence type="ECO:0000256" key="3">
    <source>
        <dbReference type="ARBA" id="ARBA00023163"/>
    </source>
</evidence>
<feature type="domain" description="Transcription factor IIIC subunit 5 HTH" evidence="6">
    <location>
        <begin position="211"/>
        <end position="359"/>
    </location>
</feature>
<keyword evidence="4" id="KW-0539">Nucleus</keyword>
<keyword evidence="9" id="KW-1185">Reference proteome</keyword>
<feature type="domain" description="Transcription factor IIIC subunit Tfc1/Sfc1 triple barrel" evidence="7">
    <location>
        <begin position="30"/>
        <end position="169"/>
    </location>
</feature>
<dbReference type="PANTHER" id="PTHR13230:SF5">
    <property type="entry name" value="GENERAL TRANSCRIPTION FACTOR 3C POLYPEPTIDE 5"/>
    <property type="match status" value="1"/>
</dbReference>
<comment type="subcellular location">
    <subcellularLocation>
        <location evidence="1">Nucleus</location>
    </subcellularLocation>
</comment>
<dbReference type="InterPro" id="IPR040454">
    <property type="entry name" value="TF_IIIC_Tfc1/Sfc1"/>
</dbReference>
<dbReference type="AlphaFoldDB" id="A0A6G1G2D5"/>
<dbReference type="EMBL" id="ML975158">
    <property type="protein sequence ID" value="KAF1812178.1"/>
    <property type="molecule type" value="Genomic_DNA"/>
</dbReference>
<evidence type="ECO:0000259" key="6">
    <source>
        <dbReference type="Pfam" id="PF09734"/>
    </source>
</evidence>
<evidence type="ECO:0000256" key="2">
    <source>
        <dbReference type="ARBA" id="ARBA00023125"/>
    </source>
</evidence>
<proteinExistence type="predicted"/>
<dbReference type="InterPro" id="IPR041499">
    <property type="entry name" value="Tfc1/Sfc1_N"/>
</dbReference>
<dbReference type="PANTHER" id="PTHR13230">
    <property type="entry name" value="GENERAL TRANSCRIPTION FACTOR IIIC, POLYPEPTIDE 5"/>
    <property type="match status" value="1"/>
</dbReference>
<evidence type="ECO:0000256" key="5">
    <source>
        <dbReference type="SAM" id="MobiDB-lite"/>
    </source>
</evidence>